<organism evidence="1 2">
    <name type="scientific">Clytia hemisphaerica</name>
    <dbReference type="NCBI Taxonomy" id="252671"/>
    <lineage>
        <taxon>Eukaryota</taxon>
        <taxon>Metazoa</taxon>
        <taxon>Cnidaria</taxon>
        <taxon>Hydrozoa</taxon>
        <taxon>Hydroidolina</taxon>
        <taxon>Leptothecata</taxon>
        <taxon>Obeliida</taxon>
        <taxon>Clytiidae</taxon>
        <taxon>Clytia</taxon>
    </lineage>
</organism>
<keyword evidence="2" id="KW-1185">Reference proteome</keyword>
<sequence length="496" mass="56589">MKFTVDFPSGDRYIIKVDAIEELEDAIAKKFGHQFDDLNIYFEDKEEGWCVLDFDDISLLFDRKSNSLRGSFRNLTDKDNGDDIPDEPTPYIPEACEEPILGAREEPILGAREEPMFGAREEPILGAREEPIPIDPEISINDQETNPSSSQNFPTNSNYIEMSKAIIEKWPHLVNSHHNYGDAVNFFHRRLKTAFKNLRGKIHTPIPEIINKRVKFGKRRAVGDGESNVSKRTKLSWGVPNYLPPRIEGENDQSQMVHINTIQKESRKVSAQRDHQRSSFAMVQTFPDRRKMIVHEVNPIAIIIEQYPLLASKSEIFSEFSRLVGGWTIISRLETIKDVPILRITTTCEKNYLTNVRAMLAGCRTEESRLYVKNCLKMMLTSFLLRESTFSIFDQTKSYPRLVGTSASFDETDLSTALLESASFVVKIEDQIIAQANNFIEAFGIMTASYYVFNLAYPKELECTLTFIQKYILDIGDSTKTPARVSGLVNKLKKLS</sequence>
<proteinExistence type="predicted"/>
<reference evidence="1" key="1">
    <citation type="submission" date="2021-01" db="UniProtKB">
        <authorList>
            <consortium name="EnsemblMetazoa"/>
        </authorList>
    </citation>
    <scope>IDENTIFICATION</scope>
</reference>
<protein>
    <recommendedName>
        <fullName evidence="3">PB1 domain-containing protein</fullName>
    </recommendedName>
</protein>
<evidence type="ECO:0000313" key="1">
    <source>
        <dbReference type="EnsemblMetazoa" id="CLYHEMP001733.1"/>
    </source>
</evidence>
<dbReference type="OrthoDB" id="6512834at2759"/>
<evidence type="ECO:0000313" key="2">
    <source>
        <dbReference type="Proteomes" id="UP000594262"/>
    </source>
</evidence>
<dbReference type="EnsemblMetazoa" id="CLYHEMT001733.1">
    <property type="protein sequence ID" value="CLYHEMP001733.1"/>
    <property type="gene ID" value="CLYHEMG001733"/>
</dbReference>
<dbReference type="PANTHER" id="PTHR31025">
    <property type="entry name" value="SI:CH211-196P9.1-RELATED"/>
    <property type="match status" value="1"/>
</dbReference>
<dbReference type="AlphaFoldDB" id="A0A7M5WQF4"/>
<evidence type="ECO:0008006" key="3">
    <source>
        <dbReference type="Google" id="ProtNLM"/>
    </source>
</evidence>
<accession>A0A7M5WQF4</accession>
<dbReference type="PANTHER" id="PTHR31025:SF9">
    <property type="entry name" value="SI:DKEY-286J15.1"/>
    <property type="match status" value="1"/>
</dbReference>
<dbReference type="GeneID" id="136801620"/>
<dbReference type="RefSeq" id="XP_066914362.1">
    <property type="nucleotide sequence ID" value="XM_067058261.1"/>
</dbReference>
<dbReference type="Proteomes" id="UP000594262">
    <property type="component" value="Unplaced"/>
</dbReference>
<name>A0A7M5WQF4_9CNID</name>